<dbReference type="SUPFAM" id="SSF53474">
    <property type="entry name" value="alpha/beta-Hydrolases"/>
    <property type="match status" value="1"/>
</dbReference>
<feature type="signal peptide" evidence="1">
    <location>
        <begin position="1"/>
        <end position="20"/>
    </location>
</feature>
<dbReference type="Pfam" id="PF01674">
    <property type="entry name" value="Lipase_2"/>
    <property type="match status" value="1"/>
</dbReference>
<dbReference type="Gene3D" id="3.40.50.1820">
    <property type="entry name" value="alpha/beta hydrolase"/>
    <property type="match status" value="1"/>
</dbReference>
<reference evidence="3" key="1">
    <citation type="submission" date="2022-11" db="UniProtKB">
        <authorList>
            <consortium name="WormBaseParasite"/>
        </authorList>
    </citation>
    <scope>IDENTIFICATION</scope>
</reference>
<dbReference type="InterPro" id="IPR002918">
    <property type="entry name" value="Lipase_EstA/Esterase_EstB"/>
</dbReference>
<protein>
    <submittedName>
        <fullName evidence="3">Lipase</fullName>
    </submittedName>
</protein>
<evidence type="ECO:0000313" key="3">
    <source>
        <dbReference type="WBParaSite" id="jg3527"/>
    </source>
</evidence>
<keyword evidence="2" id="KW-1185">Reference proteome</keyword>
<dbReference type="GO" id="GO:0016042">
    <property type="term" value="P:lipid catabolic process"/>
    <property type="evidence" value="ECO:0007669"/>
    <property type="project" value="InterPro"/>
</dbReference>
<proteinExistence type="predicted"/>
<dbReference type="InterPro" id="IPR029058">
    <property type="entry name" value="AB_hydrolase_fold"/>
</dbReference>
<evidence type="ECO:0000256" key="1">
    <source>
        <dbReference type="SAM" id="SignalP"/>
    </source>
</evidence>
<dbReference type="Proteomes" id="UP000887574">
    <property type="component" value="Unplaced"/>
</dbReference>
<accession>A0A915E724</accession>
<dbReference type="GO" id="GO:0016298">
    <property type="term" value="F:lipase activity"/>
    <property type="evidence" value="ECO:0007669"/>
    <property type="project" value="TreeGrafter"/>
</dbReference>
<sequence>MGFAPLLAFLYLTIVGQNLCETAFSPTFQQFLTKNYGQSVKSTLSRADLGLAGSFGGGTGKSTGRKPIVIVHGITMMAAGMLPLKAYFQTKGYAEEDLYATSYGPTGRPVSGFDGGTLKCSYAKAIRQLIQAVSAYRKSPVDLITYSMGVVISRKAVLGGDCVDTGEDLGASLTNTINTFIGIAGPNHGAVVCSGFASFDPAGSCNRKNGMACNSAFINDINSRQRYEGKKIYVIQSVPDMIVGNYVCTGSKLTTEIDGADKSYTSYGMSHTTVWILTASRQYQLISSNA</sequence>
<dbReference type="PANTHER" id="PTHR32015:SF3">
    <property type="entry name" value="TRIACYLGLYCEROL LIPASE"/>
    <property type="match status" value="1"/>
</dbReference>
<evidence type="ECO:0000313" key="2">
    <source>
        <dbReference type="Proteomes" id="UP000887574"/>
    </source>
</evidence>
<dbReference type="PANTHER" id="PTHR32015">
    <property type="entry name" value="FASTING INDUCED LIPASE"/>
    <property type="match status" value="1"/>
</dbReference>
<dbReference type="AlphaFoldDB" id="A0A915E724"/>
<feature type="chain" id="PRO_5037390012" evidence="1">
    <location>
        <begin position="21"/>
        <end position="290"/>
    </location>
</feature>
<organism evidence="2 3">
    <name type="scientific">Ditylenchus dipsaci</name>
    <dbReference type="NCBI Taxonomy" id="166011"/>
    <lineage>
        <taxon>Eukaryota</taxon>
        <taxon>Metazoa</taxon>
        <taxon>Ecdysozoa</taxon>
        <taxon>Nematoda</taxon>
        <taxon>Chromadorea</taxon>
        <taxon>Rhabditida</taxon>
        <taxon>Tylenchina</taxon>
        <taxon>Tylenchomorpha</taxon>
        <taxon>Sphaerularioidea</taxon>
        <taxon>Anguinidae</taxon>
        <taxon>Anguininae</taxon>
        <taxon>Ditylenchus</taxon>
    </lineage>
</organism>
<name>A0A915E724_9BILA</name>
<dbReference type="WBParaSite" id="jg3527">
    <property type="protein sequence ID" value="jg3527"/>
    <property type="gene ID" value="jg3527"/>
</dbReference>
<keyword evidence="1" id="KW-0732">Signal</keyword>